<dbReference type="CDD" id="cd10981">
    <property type="entry name" value="ZnPC_S1P1"/>
    <property type="match status" value="1"/>
</dbReference>
<dbReference type="Gene3D" id="1.10.575.10">
    <property type="entry name" value="P1 Nuclease"/>
    <property type="match status" value="1"/>
</dbReference>
<proteinExistence type="predicted"/>
<accession>A0AAJ5WV85</accession>
<reference evidence="1" key="1">
    <citation type="submission" date="2023-03" db="EMBL/GenBank/DDBJ databases">
        <title>Andean soil-derived lignocellulolytic bacterial consortium as a source of novel taxa and putative plastic-active enzymes.</title>
        <authorList>
            <person name="Diaz-Garcia L."/>
            <person name="Chuvochina M."/>
            <person name="Feuerriegel G."/>
            <person name="Bunk B."/>
            <person name="Sproer C."/>
            <person name="Streit W.R."/>
            <person name="Rodriguez L.M."/>
            <person name="Overmann J."/>
            <person name="Jimenez D.J."/>
        </authorList>
    </citation>
    <scope>NUCLEOTIDE SEQUENCE</scope>
    <source>
        <strain evidence="1">MAG 7</strain>
    </source>
</reference>
<sequence length="325" mass="37335">MSLPVVLSWLALLCLGCLPLPAYSWGFYAHRLINRQAVFLLPPSMLVLYKPLLPWIEAHAVDPDKRRYLLPEEKPRHYIDLDRYGPPFDSLPRHWSAALARYPADSLQKHGILPWWVQTVLQRLTAAFREKDKFRILRYSADIGHYIGDAHVPLHACSNYNGQLTGQHGIHAFWETRIPELLAPQAWDFFIGPAPYLEKPGAFIWSRLLESAAAADTVLRMEKALRALFPREQQYAFEERNGQLVRQYSTNYTLAFDRLLGNMVERRMRQSILAVAAFWYTAWVNAGQPALHELAATPFTEADLEELSALDRQWREKGGSESGCH</sequence>
<dbReference type="EMBL" id="CP119311">
    <property type="protein sequence ID" value="WEK37242.1"/>
    <property type="molecule type" value="Genomic_DNA"/>
</dbReference>
<protein>
    <submittedName>
        <fullName evidence="1">Zinc dependent phospholipase C family protein</fullName>
    </submittedName>
</protein>
<evidence type="ECO:0000313" key="1">
    <source>
        <dbReference type="EMBL" id="WEK37242.1"/>
    </source>
</evidence>
<gene>
    <name evidence="1" type="ORF">P0Y53_06995</name>
</gene>
<name>A0AAJ5WV85_9BACT</name>
<dbReference type="AlphaFoldDB" id="A0AAJ5WV85"/>
<organism evidence="1 2">
    <name type="scientific">Candidatus Pseudobacter hemicellulosilyticus</name>
    <dbReference type="NCBI Taxonomy" id="3121375"/>
    <lineage>
        <taxon>Bacteria</taxon>
        <taxon>Pseudomonadati</taxon>
        <taxon>Bacteroidota</taxon>
        <taxon>Chitinophagia</taxon>
        <taxon>Chitinophagales</taxon>
        <taxon>Chitinophagaceae</taxon>
        <taxon>Pseudobacter</taxon>
    </lineage>
</organism>
<dbReference type="InterPro" id="IPR008947">
    <property type="entry name" value="PLipase_C/P1_nuclease_dom_sf"/>
</dbReference>
<evidence type="ECO:0000313" key="2">
    <source>
        <dbReference type="Proteomes" id="UP001220610"/>
    </source>
</evidence>
<dbReference type="GO" id="GO:0016788">
    <property type="term" value="F:hydrolase activity, acting on ester bonds"/>
    <property type="evidence" value="ECO:0007669"/>
    <property type="project" value="InterPro"/>
</dbReference>
<dbReference type="SUPFAM" id="SSF48537">
    <property type="entry name" value="Phospholipase C/P1 nuclease"/>
    <property type="match status" value="1"/>
</dbReference>
<dbReference type="Proteomes" id="UP001220610">
    <property type="component" value="Chromosome"/>
</dbReference>